<proteinExistence type="inferred from homology"/>
<evidence type="ECO:0000256" key="2">
    <source>
        <dbReference type="ARBA" id="ARBA00001946"/>
    </source>
</evidence>
<keyword evidence="7 10" id="KW-0067">ATP-binding</keyword>
<gene>
    <name evidence="10" type="primary">gshB</name>
    <name evidence="12" type="ORF">IMCC14465_08270</name>
</gene>
<dbReference type="OrthoDB" id="9785415at2"/>
<dbReference type="AlphaFoldDB" id="J9DGP8"/>
<dbReference type="SUPFAM" id="SSF56059">
    <property type="entry name" value="Glutathione synthetase ATP-binding domain-like"/>
    <property type="match status" value="1"/>
</dbReference>
<organism evidence="12 13">
    <name type="scientific">alpha proteobacterium IMCC14465</name>
    <dbReference type="NCBI Taxonomy" id="1220535"/>
    <lineage>
        <taxon>Bacteria</taxon>
        <taxon>Pseudomonadati</taxon>
        <taxon>Pseudomonadota</taxon>
        <taxon>Alphaproteobacteria</taxon>
        <taxon>PS1 clade</taxon>
    </lineage>
</organism>
<keyword evidence="6 10" id="KW-0547">Nucleotide-binding</keyword>
<evidence type="ECO:0000256" key="9">
    <source>
        <dbReference type="ARBA" id="ARBA00023211"/>
    </source>
</evidence>
<feature type="domain" description="ATP-grasp" evidence="11">
    <location>
        <begin position="128"/>
        <end position="309"/>
    </location>
</feature>
<dbReference type="PANTHER" id="PTHR21621">
    <property type="entry name" value="RIBOSOMAL PROTEIN S6 MODIFICATION PROTEIN"/>
    <property type="match status" value="1"/>
</dbReference>
<dbReference type="GO" id="GO:0004363">
    <property type="term" value="F:glutathione synthase activity"/>
    <property type="evidence" value="ECO:0007669"/>
    <property type="project" value="UniProtKB-UniRule"/>
</dbReference>
<dbReference type="Gene3D" id="3.30.1490.20">
    <property type="entry name" value="ATP-grasp fold, A domain"/>
    <property type="match status" value="1"/>
</dbReference>
<protein>
    <recommendedName>
        <fullName evidence="10">Glutathione synthetase</fullName>
        <ecNumber evidence="10">6.3.2.3</ecNumber>
    </recommendedName>
    <alternativeName>
        <fullName evidence="10">GSH synthetase</fullName>
        <shortName evidence="10">GSH-S</shortName>
        <shortName evidence="10">GSHase</shortName>
    </alternativeName>
    <alternativeName>
        <fullName evidence="10">Glutathione synthase</fullName>
    </alternativeName>
</protein>
<dbReference type="EC" id="6.3.2.3" evidence="10"/>
<evidence type="ECO:0000313" key="12">
    <source>
        <dbReference type="EMBL" id="EJW21031.1"/>
    </source>
</evidence>
<dbReference type="InterPro" id="IPR016185">
    <property type="entry name" value="PreATP-grasp_dom_sf"/>
</dbReference>
<keyword evidence="13" id="KW-1185">Reference proteome</keyword>
<comment type="pathway">
    <text evidence="10">Sulfur metabolism; glutathione biosynthesis; glutathione from L-cysteine and L-glutamate: step 2/2.</text>
</comment>
<dbReference type="InterPro" id="IPR013815">
    <property type="entry name" value="ATP_grasp_subdomain_1"/>
</dbReference>
<dbReference type="Gene3D" id="3.40.50.20">
    <property type="match status" value="1"/>
</dbReference>
<evidence type="ECO:0000256" key="6">
    <source>
        <dbReference type="ARBA" id="ARBA00022741"/>
    </source>
</evidence>
<dbReference type="NCBIfam" id="TIGR01380">
    <property type="entry name" value="glut_syn"/>
    <property type="match status" value="1"/>
</dbReference>
<dbReference type="eggNOG" id="COG0189">
    <property type="taxonomic scope" value="Bacteria"/>
</dbReference>
<dbReference type="HAMAP" id="MF_00162">
    <property type="entry name" value="GSH_S"/>
    <property type="match status" value="1"/>
</dbReference>
<sequence>MVLKVAIQMDPIESIDVGCDSTFALGIEAQKRGFELHYYLPENMSLRDGLVTARMRSLALNDQSADYFSVGPEEIRNLTDMDVVLMRQDPPFDMAYISATHMLEQICDTTLVVNDPVAVRNGPEKILPVLFPALQPPTLLTRDVKALADFRQEFGDIILKPVYGNGGAGVFRVTQQDENFSALVEMFIVSSREPIVAQQYLPDVRQGDKRVILIEGEAVASVNRVPQPGEARANVHVGGRPVASELSDRDIEIANIIGTYLRDNGIIFAGIDVIGDYLTEINVTSPTCIREIADFGGPDVASLIWDAIEVRLKR</sequence>
<dbReference type="GO" id="GO:0005524">
    <property type="term" value="F:ATP binding"/>
    <property type="evidence" value="ECO:0007669"/>
    <property type="project" value="UniProtKB-UniRule"/>
</dbReference>
<dbReference type="Pfam" id="PF02951">
    <property type="entry name" value="GSH-S_N"/>
    <property type="match status" value="1"/>
</dbReference>
<name>J9DGP8_9PROT</name>
<accession>J9DGP8</accession>
<dbReference type="Proteomes" id="UP000004836">
    <property type="component" value="Unassembled WGS sequence"/>
</dbReference>
<dbReference type="PANTHER" id="PTHR21621:SF4">
    <property type="entry name" value="GLUTATHIONE SYNTHETASE"/>
    <property type="match status" value="1"/>
</dbReference>
<dbReference type="InterPro" id="IPR011761">
    <property type="entry name" value="ATP-grasp"/>
</dbReference>
<evidence type="ECO:0000256" key="8">
    <source>
        <dbReference type="ARBA" id="ARBA00022842"/>
    </source>
</evidence>
<comment type="cofactor">
    <cofactor evidence="1">
        <name>Mn(2+)</name>
        <dbReference type="ChEBI" id="CHEBI:29035"/>
    </cofactor>
</comment>
<dbReference type="GO" id="GO:0046872">
    <property type="term" value="F:metal ion binding"/>
    <property type="evidence" value="ECO:0007669"/>
    <property type="project" value="UniProtKB-KW"/>
</dbReference>
<dbReference type="PROSITE" id="PS50975">
    <property type="entry name" value="ATP_GRASP"/>
    <property type="match status" value="1"/>
</dbReference>
<comment type="cofactor">
    <cofactor evidence="2">
        <name>Mg(2+)</name>
        <dbReference type="ChEBI" id="CHEBI:18420"/>
    </cofactor>
</comment>
<dbReference type="SUPFAM" id="SSF52440">
    <property type="entry name" value="PreATP-grasp domain"/>
    <property type="match status" value="1"/>
</dbReference>
<evidence type="ECO:0000256" key="3">
    <source>
        <dbReference type="ARBA" id="ARBA00022598"/>
    </source>
</evidence>
<evidence type="ECO:0000256" key="5">
    <source>
        <dbReference type="ARBA" id="ARBA00022723"/>
    </source>
</evidence>
<evidence type="ECO:0000259" key="11">
    <source>
        <dbReference type="PROSITE" id="PS50975"/>
    </source>
</evidence>
<dbReference type="GO" id="GO:0005737">
    <property type="term" value="C:cytoplasm"/>
    <property type="evidence" value="ECO:0007669"/>
    <property type="project" value="TreeGrafter"/>
</dbReference>
<evidence type="ECO:0000256" key="7">
    <source>
        <dbReference type="ARBA" id="ARBA00022840"/>
    </source>
</evidence>
<dbReference type="InterPro" id="IPR006284">
    <property type="entry name" value="Glut_synth_pro"/>
</dbReference>
<dbReference type="STRING" id="1220535.IMCC14465_08270"/>
<evidence type="ECO:0000256" key="10">
    <source>
        <dbReference type="HAMAP-Rule" id="MF_00162"/>
    </source>
</evidence>
<dbReference type="InterPro" id="IPR004215">
    <property type="entry name" value="GSHS_N"/>
</dbReference>
<evidence type="ECO:0000313" key="13">
    <source>
        <dbReference type="Proteomes" id="UP000004836"/>
    </source>
</evidence>
<dbReference type="Gene3D" id="3.30.470.20">
    <property type="entry name" value="ATP-grasp fold, B domain"/>
    <property type="match status" value="1"/>
</dbReference>
<dbReference type="EMBL" id="ALYF01000003">
    <property type="protein sequence ID" value="EJW21031.1"/>
    <property type="molecule type" value="Genomic_DNA"/>
</dbReference>
<evidence type="ECO:0000256" key="4">
    <source>
        <dbReference type="ARBA" id="ARBA00022684"/>
    </source>
</evidence>
<comment type="catalytic activity">
    <reaction evidence="10">
        <text>gamma-L-glutamyl-L-cysteine + glycine + ATP = glutathione + ADP + phosphate + H(+)</text>
        <dbReference type="Rhea" id="RHEA:13557"/>
        <dbReference type="ChEBI" id="CHEBI:15378"/>
        <dbReference type="ChEBI" id="CHEBI:30616"/>
        <dbReference type="ChEBI" id="CHEBI:43474"/>
        <dbReference type="ChEBI" id="CHEBI:57305"/>
        <dbReference type="ChEBI" id="CHEBI:57925"/>
        <dbReference type="ChEBI" id="CHEBI:58173"/>
        <dbReference type="ChEBI" id="CHEBI:456216"/>
        <dbReference type="EC" id="6.3.2.3"/>
    </reaction>
</comment>
<comment type="caution">
    <text evidence="12">The sequence shown here is derived from an EMBL/GenBank/DDBJ whole genome shotgun (WGS) entry which is preliminary data.</text>
</comment>
<dbReference type="NCBIfam" id="NF003573">
    <property type="entry name" value="PRK05246.1"/>
    <property type="match status" value="1"/>
</dbReference>
<reference evidence="12 13" key="1">
    <citation type="journal article" date="2012" name="J. Bacteriol.">
        <title>Genome Sequence of Strain IMCC14465, Isolated from the East Sea, Belonging to the PS1 Clade of Alphaproteobacteria.</title>
        <authorList>
            <person name="Yang S.J."/>
            <person name="Kang I."/>
            <person name="Cho J.C."/>
        </authorList>
    </citation>
    <scope>NUCLEOTIDE SEQUENCE [LARGE SCALE GENOMIC DNA]</scope>
    <source>
        <strain evidence="12 13">IMCC14465</strain>
    </source>
</reference>
<dbReference type="Pfam" id="PF02955">
    <property type="entry name" value="GSH-S_ATP"/>
    <property type="match status" value="1"/>
</dbReference>
<keyword evidence="8" id="KW-0460">Magnesium</keyword>
<dbReference type="InterPro" id="IPR004218">
    <property type="entry name" value="GSHS_ATP-bd"/>
</dbReference>
<dbReference type="UniPathway" id="UPA00142">
    <property type="reaction ID" value="UER00210"/>
</dbReference>
<evidence type="ECO:0000256" key="1">
    <source>
        <dbReference type="ARBA" id="ARBA00001936"/>
    </source>
</evidence>
<keyword evidence="3 10" id="KW-0436">Ligase</keyword>
<comment type="similarity">
    <text evidence="10">Belongs to the prokaryotic GSH synthase family.</text>
</comment>
<keyword evidence="4 10" id="KW-0317">Glutathione biosynthesis</keyword>
<keyword evidence="5" id="KW-0479">Metal-binding</keyword>
<dbReference type="PATRIC" id="fig|1220535.3.peg.823"/>
<keyword evidence="9" id="KW-0464">Manganese</keyword>